<proteinExistence type="predicted"/>
<name>A0A2H4UTZ0_9VIRU</name>
<keyword evidence="2" id="KW-1185">Reference proteome</keyword>
<evidence type="ECO:0000313" key="1">
    <source>
        <dbReference type="EMBL" id="ATZ80285.1"/>
    </source>
</evidence>
<evidence type="ECO:0000313" key="2">
    <source>
        <dbReference type="Proteomes" id="UP000240325"/>
    </source>
</evidence>
<protein>
    <submittedName>
        <fullName evidence="1">Uncharacterized protein</fullName>
    </submittedName>
</protein>
<sequence length="575" mass="65905">MKTNTDITELLSDGIMSFINALGKDYRQWFKDNYFMANPPSQTKGTHHETQFTMLKYFEHNSNWTVGARQCRGLIVYECDDGLIIPVRGMLERGAEVLSDVHTKHGITETQDIIHGKMLQLAPSQQQLAKQLSTNNDISAFLSFKTDGSLLNVTWIRTDESVPNSIELYTKIHDIIEKYGDDFAKVFLYFEKKFGKLIILSSQTTLLMHASMQDYTVHAIMATIGFSEIDITKYIQGMTPAQALYTYCEPFFANINSMCDRYKISPSEYSINFMFESVVANRTTAWGKVYTNLAIAYPVSIIKFIGCTNCSQSDINFIPHFEMNDINYDFREPCWWKISKSSQVNAMIELIDSVLHGNITIQDFFTSFPPNKPRDTYDIIDFDCEGFVIYTPSTNGNNLFEYNKIKTNSYYSAHKFHFNNIDLLITLAKTAGNIFPLTKNVNEFFLTAKTNLFTALTIINNELDMYDQSQLFTTLSEKAQVSFKKQPLAIQRKMLINASLSFREFCMNVFIAQFKQLSKCVSDNDIIFETLKILVVKHNIITNESIEAEFENIKSNIPLKKLLALCINVVHTNDE</sequence>
<reference evidence="1" key="1">
    <citation type="journal article" date="2017" name="Elife">
        <title>The kinetoplastid-infecting Bodo saltans virus (BsV), a window into the most abundant giant viruses in the sea.</title>
        <authorList>
            <person name="Deeg C.M."/>
            <person name="Chow C.-E.T."/>
            <person name="Suttle C.A."/>
        </authorList>
    </citation>
    <scope>NUCLEOTIDE SEQUENCE</scope>
    <source>
        <strain evidence="1">NG1</strain>
    </source>
</reference>
<dbReference type="Proteomes" id="UP000240325">
    <property type="component" value="Segment"/>
</dbReference>
<accession>A0A2H4UTZ0</accession>
<dbReference type="EMBL" id="MF782455">
    <property type="protein sequence ID" value="ATZ80285.1"/>
    <property type="molecule type" value="Genomic_DNA"/>
</dbReference>
<gene>
    <name evidence="1" type="ORF">BMW23_0227</name>
</gene>
<organism evidence="1">
    <name type="scientific">Bodo saltans virus</name>
    <dbReference type="NCBI Taxonomy" id="2024608"/>
    <lineage>
        <taxon>Viruses</taxon>
        <taxon>Varidnaviria</taxon>
        <taxon>Bamfordvirae</taxon>
        <taxon>Nucleocytoviricota</taxon>
        <taxon>Megaviricetes</taxon>
        <taxon>Imitervirales</taxon>
        <taxon>Mimiviridae</taxon>
        <taxon>Klosneuvirinae</taxon>
        <taxon>Theiavirus</taxon>
        <taxon>Theiavirus salishense</taxon>
    </lineage>
</organism>